<dbReference type="Proteomes" id="UP000887458">
    <property type="component" value="Unassembled WGS sequence"/>
</dbReference>
<feature type="transmembrane region" description="Helical" evidence="4">
    <location>
        <begin position="68"/>
        <end position="87"/>
    </location>
</feature>
<evidence type="ECO:0000256" key="3">
    <source>
        <dbReference type="ARBA" id="ARBA00022833"/>
    </source>
</evidence>
<proteinExistence type="predicted"/>
<reference evidence="6 7" key="2">
    <citation type="journal article" date="2022" name="Mol. Biol. Evol.">
        <title>Comparative Genomics Reveals Insights into the Divergent Evolution of Astigmatic Mites and Household Pest Adaptations.</title>
        <authorList>
            <person name="Xiong Q."/>
            <person name="Wan A.T."/>
            <person name="Liu X."/>
            <person name="Fung C.S."/>
            <person name="Xiao X."/>
            <person name="Malainual N."/>
            <person name="Hou J."/>
            <person name="Wang L."/>
            <person name="Wang M."/>
            <person name="Yang K.Y."/>
            <person name="Cui Y."/>
            <person name="Leung E.L."/>
            <person name="Nong W."/>
            <person name="Shin S.K."/>
            <person name="Au S.W."/>
            <person name="Jeong K.Y."/>
            <person name="Chew F.T."/>
            <person name="Hui J.H."/>
            <person name="Leung T.F."/>
            <person name="Tungtrongchitr A."/>
            <person name="Zhong N."/>
            <person name="Liu Z."/>
            <person name="Tsui S.K."/>
        </authorList>
    </citation>
    <scope>NUCLEOTIDE SEQUENCE [LARGE SCALE GENOMIC DNA]</scope>
    <source>
        <strain evidence="6">Derp</strain>
    </source>
</reference>
<keyword evidence="7" id="KW-1185">Reference proteome</keyword>
<gene>
    <name evidence="6" type="ORF">DERP_009605</name>
</gene>
<evidence type="ECO:0000313" key="7">
    <source>
        <dbReference type="Proteomes" id="UP000887458"/>
    </source>
</evidence>
<evidence type="ECO:0000259" key="5">
    <source>
        <dbReference type="PROSITE" id="PS51292"/>
    </source>
</evidence>
<keyword evidence="1" id="KW-0479">Metal-binding</keyword>
<protein>
    <recommendedName>
        <fullName evidence="5">RING-CH-type domain-containing protein</fullName>
    </recommendedName>
</protein>
<reference evidence="6 7" key="1">
    <citation type="journal article" date="2018" name="J. Allergy Clin. Immunol.">
        <title>High-quality assembly of Dermatophagoides pteronyssinus genome and transcriptome reveals a wide range of novel allergens.</title>
        <authorList>
            <person name="Liu X.Y."/>
            <person name="Yang K.Y."/>
            <person name="Wang M.Q."/>
            <person name="Kwok J.S."/>
            <person name="Zeng X."/>
            <person name="Yang Z."/>
            <person name="Xiao X.J."/>
            <person name="Lau C.P."/>
            <person name="Li Y."/>
            <person name="Huang Z.M."/>
            <person name="Ba J.G."/>
            <person name="Yim A.K."/>
            <person name="Ouyang C.Y."/>
            <person name="Ngai S.M."/>
            <person name="Chan T.F."/>
            <person name="Leung E.L."/>
            <person name="Liu L."/>
            <person name="Liu Z.G."/>
            <person name="Tsui S.K."/>
        </authorList>
    </citation>
    <scope>NUCLEOTIDE SEQUENCE [LARGE SCALE GENOMIC DNA]</scope>
    <source>
        <strain evidence="6">Derp</strain>
    </source>
</reference>
<feature type="domain" description="RING-CH-type" evidence="5">
    <location>
        <begin position="1"/>
        <end position="62"/>
    </location>
</feature>
<sequence>MERLQYCRLCLKPENVNRLEQRFVSNLCYCRESNFHRQCLVEWIESTGFTNCHRCQCEYNVTIKPNNLAFYPIKLILIILLIMRCYLNAKSLYYFIQKLHILETKTFKGFIK</sequence>
<dbReference type="EMBL" id="NJHN03000058">
    <property type="protein sequence ID" value="KAH9419548.1"/>
    <property type="molecule type" value="Genomic_DNA"/>
</dbReference>
<evidence type="ECO:0000256" key="2">
    <source>
        <dbReference type="ARBA" id="ARBA00022771"/>
    </source>
</evidence>
<dbReference type="InterPro" id="IPR011016">
    <property type="entry name" value="Znf_RING-CH"/>
</dbReference>
<evidence type="ECO:0000256" key="4">
    <source>
        <dbReference type="SAM" id="Phobius"/>
    </source>
</evidence>
<keyword evidence="4" id="KW-0812">Transmembrane</keyword>
<accession>A0ABQ8JAF4</accession>
<dbReference type="InterPro" id="IPR013083">
    <property type="entry name" value="Znf_RING/FYVE/PHD"/>
</dbReference>
<evidence type="ECO:0000313" key="6">
    <source>
        <dbReference type="EMBL" id="KAH9419548.1"/>
    </source>
</evidence>
<organism evidence="6 7">
    <name type="scientific">Dermatophagoides pteronyssinus</name>
    <name type="common">European house dust mite</name>
    <dbReference type="NCBI Taxonomy" id="6956"/>
    <lineage>
        <taxon>Eukaryota</taxon>
        <taxon>Metazoa</taxon>
        <taxon>Ecdysozoa</taxon>
        <taxon>Arthropoda</taxon>
        <taxon>Chelicerata</taxon>
        <taxon>Arachnida</taxon>
        <taxon>Acari</taxon>
        <taxon>Acariformes</taxon>
        <taxon>Sarcoptiformes</taxon>
        <taxon>Astigmata</taxon>
        <taxon>Psoroptidia</taxon>
        <taxon>Analgoidea</taxon>
        <taxon>Pyroglyphidae</taxon>
        <taxon>Dermatophagoidinae</taxon>
        <taxon>Dermatophagoides</taxon>
    </lineage>
</organism>
<evidence type="ECO:0000256" key="1">
    <source>
        <dbReference type="ARBA" id="ARBA00022723"/>
    </source>
</evidence>
<comment type="caution">
    <text evidence="6">The sequence shown here is derived from an EMBL/GenBank/DDBJ whole genome shotgun (WGS) entry which is preliminary data.</text>
</comment>
<keyword evidence="4" id="KW-0472">Membrane</keyword>
<keyword evidence="3" id="KW-0862">Zinc</keyword>
<dbReference type="PROSITE" id="PS51292">
    <property type="entry name" value="ZF_RING_CH"/>
    <property type="match status" value="1"/>
</dbReference>
<keyword evidence="4" id="KW-1133">Transmembrane helix</keyword>
<name>A0ABQ8JAF4_DERPT</name>
<keyword evidence="2" id="KW-0863">Zinc-finger</keyword>
<dbReference type="Gene3D" id="3.30.40.10">
    <property type="entry name" value="Zinc/RING finger domain, C3HC4 (zinc finger)"/>
    <property type="match status" value="1"/>
</dbReference>